<accession>A0A2T0BJB8</accession>
<comment type="caution">
    <text evidence="1">The sequence shown here is derived from an EMBL/GenBank/DDBJ whole genome shotgun (WGS) entry which is preliminary data.</text>
</comment>
<dbReference type="AlphaFoldDB" id="A0A2T0BJB8"/>
<keyword evidence="2" id="KW-1185">Reference proteome</keyword>
<dbReference type="EMBL" id="PVXP01000042">
    <property type="protein sequence ID" value="PRR83996.1"/>
    <property type="molecule type" value="Genomic_DNA"/>
</dbReference>
<evidence type="ECO:0000313" key="1">
    <source>
        <dbReference type="EMBL" id="PRR83996.1"/>
    </source>
</evidence>
<name>A0A2T0BJB8_9CLOT</name>
<sequence>MQSEPDPAHINITILQNILSHIRVYINNFLIFSESSSPYKKINAVISKRGKNI</sequence>
<gene>
    <name evidence="1" type="ORF">CLLU_25390</name>
</gene>
<reference evidence="1 2" key="1">
    <citation type="submission" date="2018-03" db="EMBL/GenBank/DDBJ databases">
        <title>Genome sequence of Clostridium luticellarii DSM 29923.</title>
        <authorList>
            <person name="Poehlein A."/>
            <person name="Daniel R."/>
        </authorList>
    </citation>
    <scope>NUCLEOTIDE SEQUENCE [LARGE SCALE GENOMIC DNA]</scope>
    <source>
        <strain evidence="1 2">DSM 29923</strain>
    </source>
</reference>
<protein>
    <submittedName>
        <fullName evidence="1">Uncharacterized protein</fullName>
    </submittedName>
</protein>
<evidence type="ECO:0000313" key="2">
    <source>
        <dbReference type="Proteomes" id="UP000237798"/>
    </source>
</evidence>
<dbReference type="Proteomes" id="UP000237798">
    <property type="component" value="Unassembled WGS sequence"/>
</dbReference>
<organism evidence="1 2">
    <name type="scientific">Clostridium luticellarii</name>
    <dbReference type="NCBI Taxonomy" id="1691940"/>
    <lineage>
        <taxon>Bacteria</taxon>
        <taxon>Bacillati</taxon>
        <taxon>Bacillota</taxon>
        <taxon>Clostridia</taxon>
        <taxon>Eubacteriales</taxon>
        <taxon>Clostridiaceae</taxon>
        <taxon>Clostridium</taxon>
    </lineage>
</organism>
<proteinExistence type="predicted"/>